<gene>
    <name evidence="2" type="ORF">GPM918_LOCUS2856</name>
    <name evidence="3" type="ORF">OVA965_LOCUS23369</name>
    <name evidence="4" type="ORF">SRO942_LOCUS2856</name>
    <name evidence="5" type="ORF">TMI583_LOCUS24084</name>
</gene>
<evidence type="ECO:0000313" key="3">
    <source>
        <dbReference type="EMBL" id="CAF1187491.1"/>
    </source>
</evidence>
<comment type="caution">
    <text evidence="2">The sequence shown here is derived from an EMBL/GenBank/DDBJ whole genome shotgun (WGS) entry which is preliminary data.</text>
</comment>
<feature type="region of interest" description="Disordered" evidence="1">
    <location>
        <begin position="12"/>
        <end position="80"/>
    </location>
</feature>
<evidence type="ECO:0000313" key="5">
    <source>
        <dbReference type="EMBL" id="CAF3998467.1"/>
    </source>
</evidence>
<organism evidence="2 6">
    <name type="scientific">Didymodactylos carnosus</name>
    <dbReference type="NCBI Taxonomy" id="1234261"/>
    <lineage>
        <taxon>Eukaryota</taxon>
        <taxon>Metazoa</taxon>
        <taxon>Spiralia</taxon>
        <taxon>Gnathifera</taxon>
        <taxon>Rotifera</taxon>
        <taxon>Eurotatoria</taxon>
        <taxon>Bdelloidea</taxon>
        <taxon>Philodinida</taxon>
        <taxon>Philodinidae</taxon>
        <taxon>Didymodactylos</taxon>
    </lineage>
</organism>
<dbReference type="Proteomes" id="UP000663829">
    <property type="component" value="Unassembled WGS sequence"/>
</dbReference>
<keyword evidence="6" id="KW-1185">Reference proteome</keyword>
<evidence type="ECO:0000256" key="1">
    <source>
        <dbReference type="SAM" id="MobiDB-lite"/>
    </source>
</evidence>
<feature type="compositionally biased region" description="Polar residues" evidence="1">
    <location>
        <begin position="48"/>
        <end position="66"/>
    </location>
</feature>
<evidence type="ECO:0000313" key="6">
    <source>
        <dbReference type="Proteomes" id="UP000663829"/>
    </source>
</evidence>
<evidence type="ECO:0000313" key="4">
    <source>
        <dbReference type="EMBL" id="CAF3572282.1"/>
    </source>
</evidence>
<dbReference type="Proteomes" id="UP000682733">
    <property type="component" value="Unassembled WGS sequence"/>
</dbReference>
<dbReference type="Proteomes" id="UP000681722">
    <property type="component" value="Unassembled WGS sequence"/>
</dbReference>
<protein>
    <submittedName>
        <fullName evidence="2">Uncharacterized protein</fullName>
    </submittedName>
</protein>
<evidence type="ECO:0000313" key="2">
    <source>
        <dbReference type="EMBL" id="CAF0788238.1"/>
    </source>
</evidence>
<reference evidence="2" key="1">
    <citation type="submission" date="2021-02" db="EMBL/GenBank/DDBJ databases">
        <authorList>
            <person name="Nowell W R."/>
        </authorList>
    </citation>
    <scope>NUCLEOTIDE SEQUENCE</scope>
</reference>
<dbReference type="Proteomes" id="UP000677228">
    <property type="component" value="Unassembled WGS sequence"/>
</dbReference>
<name>A0A813RZX2_9BILA</name>
<proteinExistence type="predicted"/>
<accession>A0A813RZX2</accession>
<dbReference type="AlphaFoldDB" id="A0A813RZX2"/>
<sequence>MLSFEEVDFAKTGAAKGGGATTNIKYAGPAGTNISLDERTVDPDTLPTAATTNNPEPNSRGSQHSGTTTTTSIKKNRKEQ</sequence>
<dbReference type="EMBL" id="CAJNOQ010000328">
    <property type="protein sequence ID" value="CAF0788238.1"/>
    <property type="molecule type" value="Genomic_DNA"/>
</dbReference>
<dbReference type="EMBL" id="CAJNOK010013590">
    <property type="protein sequence ID" value="CAF1187491.1"/>
    <property type="molecule type" value="Genomic_DNA"/>
</dbReference>
<dbReference type="EMBL" id="CAJOBA010035116">
    <property type="protein sequence ID" value="CAF3998467.1"/>
    <property type="molecule type" value="Genomic_DNA"/>
</dbReference>
<dbReference type="EMBL" id="CAJOBC010000328">
    <property type="protein sequence ID" value="CAF3572282.1"/>
    <property type="molecule type" value="Genomic_DNA"/>
</dbReference>